<evidence type="ECO:0000256" key="7">
    <source>
        <dbReference type="SAM" id="Phobius"/>
    </source>
</evidence>
<dbReference type="RefSeq" id="WP_161034519.1">
    <property type="nucleotide sequence ID" value="NZ_WWCL01000001.1"/>
</dbReference>
<dbReference type="AlphaFoldDB" id="A0A845HV81"/>
<dbReference type="GO" id="GO:0071555">
    <property type="term" value="P:cell wall organization"/>
    <property type="evidence" value="ECO:0007669"/>
    <property type="project" value="TreeGrafter"/>
</dbReference>
<dbReference type="SUPFAM" id="SSF56601">
    <property type="entry name" value="beta-lactamase/transpeptidase-like"/>
    <property type="match status" value="1"/>
</dbReference>
<dbReference type="Proteomes" id="UP000444316">
    <property type="component" value="Unassembled WGS sequence"/>
</dbReference>
<dbReference type="Gene3D" id="3.40.710.10">
    <property type="entry name" value="DD-peptidase/beta-lactamase superfamily"/>
    <property type="match status" value="1"/>
</dbReference>
<comment type="catalytic activity">
    <reaction evidence="1">
        <text>a beta-lactam + H2O = a substituted beta-amino acid</text>
        <dbReference type="Rhea" id="RHEA:20401"/>
        <dbReference type="ChEBI" id="CHEBI:15377"/>
        <dbReference type="ChEBI" id="CHEBI:35627"/>
        <dbReference type="ChEBI" id="CHEBI:140347"/>
        <dbReference type="EC" id="3.5.2.6"/>
    </reaction>
</comment>
<keyword evidence="10" id="KW-1185">Reference proteome</keyword>
<keyword evidence="4" id="KW-0732">Signal</keyword>
<dbReference type="InterPro" id="IPR050515">
    <property type="entry name" value="Beta-lactam/transpept"/>
</dbReference>
<dbReference type="PANTHER" id="PTHR30627:SF6">
    <property type="entry name" value="BETA-LACTAMASE YBXI-RELATED"/>
    <property type="match status" value="1"/>
</dbReference>
<organism evidence="9 10">
    <name type="scientific">Duganella fentianensis</name>
    <dbReference type="NCBI Taxonomy" id="2692177"/>
    <lineage>
        <taxon>Bacteria</taxon>
        <taxon>Pseudomonadati</taxon>
        <taxon>Pseudomonadota</taxon>
        <taxon>Betaproteobacteria</taxon>
        <taxon>Burkholderiales</taxon>
        <taxon>Oxalobacteraceae</taxon>
        <taxon>Telluria group</taxon>
        <taxon>Duganella</taxon>
    </lineage>
</organism>
<dbReference type="InterPro" id="IPR012338">
    <property type="entry name" value="Beta-lactam/transpept-like"/>
</dbReference>
<dbReference type="GO" id="GO:0005886">
    <property type="term" value="C:plasma membrane"/>
    <property type="evidence" value="ECO:0007669"/>
    <property type="project" value="TreeGrafter"/>
</dbReference>
<evidence type="ECO:0000313" key="10">
    <source>
        <dbReference type="Proteomes" id="UP000444316"/>
    </source>
</evidence>
<evidence type="ECO:0000256" key="3">
    <source>
        <dbReference type="ARBA" id="ARBA00012865"/>
    </source>
</evidence>
<gene>
    <name evidence="9" type="ORF">GTP23_07635</name>
</gene>
<keyword evidence="7" id="KW-0812">Transmembrane</keyword>
<sequence>MPRLYSTLLLALQARLRARRRAANLRAGRQGAAAHCGHVAPVQAGAGQRRHGLAQWHWLWLGALLLLGGLLIASHARYLVQTSALTPQASRTARAVQEFQAVLPGVRFEVPQQAGISLSLHPEAALLVLTGMQAAPPVRIDLCSQLRAPDDPRLLPLRLGYRFEDVQRLVGQNQSAALPQALRNVLLVSEQGVAAGMPLVQISGRAGADFNDPAGATLQLNWQAQRADVRWLSDASFGQIEQGSTASVSLRQQGWLMWGNEAALHIERRSNVTCPQAGELSVQLYRSASAGARAAENAAAQPALVQAFPARGRPLSSALQAGVYQVPAAPAAALEDASLFAALQAQGLLRLNAQGSIELAPPDLMQWQLLAPDQRVDGARVWQAVAHDAGSRKLLKRLYYQADGAYVRQQVELFNSERWLLAWRAPESAQSAVLAAGAMSSKAAPAGMRQQVASPQWQASLAPPGGNDGIAVPLASTAQMPVAATRLFAALPQGWQSWNRLANWPPGLQGGTRNVRLQLALPAAALGGEQLRLMLIGQVVQVEGATARSLPACTGRACRSASDVQQVLLSVLPGARSVQLQVTPLAFRAAEDERYRHLWVDHGQLRWQALPAASHRMAAGSAQAGSPAALQLLDRHGTALWRDGASTAEAAQAGLAPLLGLGRDHGSSVAGMLARLPGVPQQARLTLDLPLQALSQQVLECVGLRHGRWDGAQCLAGGPVPEGRHAGLVILDAENGDILAAAGAGMGDVSAANWAEVRDFDRTSPARSPLRLPAWQHDGGAHQSPGSTFKVVTALGLELAAQQDSQLDALLSGLPLPALNRLAQQRGFGFQTDAASYPLNPRLAHVTNYREQSLERRAQDGKLGLAQALTYSLNTWFAWTGELSDRSLFGRAEGGAPDLQALDAGALDSIRPIVAAAHKLGFEQRLRLDGGLLPADYDWRSWDALQATPAHIDPIHTRHELRQMSIGLRMQVTPLQMALASAAIAQGAVVTPRLLLALDSSNSVAPAQPALGIRLDRIRAGMKGVVDTGTGAGAFRSSALAALRPGLFGKTGTAPSGPDSATVWFTGWLEAGSLPGQRHRLALAAFVSHSEATGGEHAAPVLATVLAALAGPAHQNSEQKRN</sequence>
<protein>
    <recommendedName>
        <fullName evidence="3">beta-lactamase</fullName>
        <ecNumber evidence="3">3.5.2.6</ecNumber>
    </recommendedName>
</protein>
<dbReference type="InterPro" id="IPR001460">
    <property type="entry name" value="PCN-bd_Tpept"/>
</dbReference>
<dbReference type="EC" id="3.5.2.6" evidence="3"/>
<keyword evidence="7" id="KW-0472">Membrane</keyword>
<accession>A0A845HV81</accession>
<keyword evidence="7" id="KW-1133">Transmembrane helix</keyword>
<dbReference type="GO" id="GO:0008658">
    <property type="term" value="F:penicillin binding"/>
    <property type="evidence" value="ECO:0007669"/>
    <property type="project" value="InterPro"/>
</dbReference>
<evidence type="ECO:0000256" key="5">
    <source>
        <dbReference type="ARBA" id="ARBA00022801"/>
    </source>
</evidence>
<reference evidence="9" key="1">
    <citation type="submission" date="2019-12" db="EMBL/GenBank/DDBJ databases">
        <title>Novel species isolated from a subtropical stream in China.</title>
        <authorList>
            <person name="Lu H."/>
        </authorList>
    </citation>
    <scope>NUCLEOTIDE SEQUENCE [LARGE SCALE GENOMIC DNA]</scope>
    <source>
        <strain evidence="9">FT93W</strain>
    </source>
</reference>
<dbReference type="GO" id="GO:0046677">
    <property type="term" value="P:response to antibiotic"/>
    <property type="evidence" value="ECO:0007669"/>
    <property type="project" value="UniProtKB-KW"/>
</dbReference>
<feature type="domain" description="Penicillin-binding protein transpeptidase" evidence="8">
    <location>
        <begin position="861"/>
        <end position="1106"/>
    </location>
</feature>
<evidence type="ECO:0000256" key="2">
    <source>
        <dbReference type="ARBA" id="ARBA00007898"/>
    </source>
</evidence>
<evidence type="ECO:0000256" key="1">
    <source>
        <dbReference type="ARBA" id="ARBA00001526"/>
    </source>
</evidence>
<feature type="transmembrane region" description="Helical" evidence="7">
    <location>
        <begin position="58"/>
        <end position="80"/>
    </location>
</feature>
<evidence type="ECO:0000256" key="4">
    <source>
        <dbReference type="ARBA" id="ARBA00022729"/>
    </source>
</evidence>
<dbReference type="PANTHER" id="PTHR30627">
    <property type="entry name" value="PEPTIDOGLYCAN D,D-TRANSPEPTIDASE"/>
    <property type="match status" value="1"/>
</dbReference>
<dbReference type="EMBL" id="WWCL01000001">
    <property type="protein sequence ID" value="MYN44939.1"/>
    <property type="molecule type" value="Genomic_DNA"/>
</dbReference>
<dbReference type="Pfam" id="PF00905">
    <property type="entry name" value="Transpeptidase"/>
    <property type="match status" value="1"/>
</dbReference>
<proteinExistence type="inferred from homology"/>
<evidence type="ECO:0000313" key="9">
    <source>
        <dbReference type="EMBL" id="MYN44939.1"/>
    </source>
</evidence>
<comment type="caution">
    <text evidence="9">The sequence shown here is derived from an EMBL/GenBank/DDBJ whole genome shotgun (WGS) entry which is preliminary data.</text>
</comment>
<keyword evidence="5" id="KW-0378">Hydrolase</keyword>
<evidence type="ECO:0000259" key="8">
    <source>
        <dbReference type="Pfam" id="PF00905"/>
    </source>
</evidence>
<dbReference type="GO" id="GO:0008800">
    <property type="term" value="F:beta-lactamase activity"/>
    <property type="evidence" value="ECO:0007669"/>
    <property type="project" value="UniProtKB-EC"/>
</dbReference>
<name>A0A845HV81_9BURK</name>
<keyword evidence="6" id="KW-0046">Antibiotic resistance</keyword>
<evidence type="ECO:0000256" key="6">
    <source>
        <dbReference type="ARBA" id="ARBA00023251"/>
    </source>
</evidence>
<comment type="similarity">
    <text evidence="2">Belongs to the class-D beta-lactamase family.</text>
</comment>